<feature type="non-terminal residue" evidence="1">
    <location>
        <position position="1"/>
    </location>
</feature>
<comment type="caution">
    <text evidence="1">The sequence shown here is derived from an EMBL/GenBank/DDBJ whole genome shotgun (WGS) entry which is preliminary data.</text>
</comment>
<dbReference type="InterPro" id="IPR036397">
    <property type="entry name" value="RNaseH_sf"/>
</dbReference>
<accession>A0A371HEV5</accession>
<gene>
    <name evidence="1" type="ORF">CR513_15396</name>
</gene>
<protein>
    <recommendedName>
        <fullName evidence="3">Integrase zinc-binding domain-containing protein</fullName>
    </recommendedName>
</protein>
<dbReference type="Proteomes" id="UP000257109">
    <property type="component" value="Unassembled WGS sequence"/>
</dbReference>
<proteinExistence type="predicted"/>
<dbReference type="EMBL" id="QJKJ01002792">
    <property type="protein sequence ID" value="RDY01308.1"/>
    <property type="molecule type" value="Genomic_DNA"/>
</dbReference>
<dbReference type="PANTHER" id="PTHR35046:SF9">
    <property type="entry name" value="RNA-DIRECTED DNA POLYMERASE"/>
    <property type="match status" value="1"/>
</dbReference>
<evidence type="ECO:0008006" key="3">
    <source>
        <dbReference type="Google" id="ProtNLM"/>
    </source>
</evidence>
<name>A0A371HEV5_MUCPR</name>
<dbReference type="GO" id="GO:0003676">
    <property type="term" value="F:nucleic acid binding"/>
    <property type="evidence" value="ECO:0007669"/>
    <property type="project" value="InterPro"/>
</dbReference>
<evidence type="ECO:0000313" key="2">
    <source>
        <dbReference type="Proteomes" id="UP000257109"/>
    </source>
</evidence>
<dbReference type="OrthoDB" id="1935586at2759"/>
<organism evidence="1 2">
    <name type="scientific">Mucuna pruriens</name>
    <name type="common">Velvet bean</name>
    <name type="synonym">Dolichos pruriens</name>
    <dbReference type="NCBI Taxonomy" id="157652"/>
    <lineage>
        <taxon>Eukaryota</taxon>
        <taxon>Viridiplantae</taxon>
        <taxon>Streptophyta</taxon>
        <taxon>Embryophyta</taxon>
        <taxon>Tracheophyta</taxon>
        <taxon>Spermatophyta</taxon>
        <taxon>Magnoliopsida</taxon>
        <taxon>eudicotyledons</taxon>
        <taxon>Gunneridae</taxon>
        <taxon>Pentapetalae</taxon>
        <taxon>rosids</taxon>
        <taxon>fabids</taxon>
        <taxon>Fabales</taxon>
        <taxon>Fabaceae</taxon>
        <taxon>Papilionoideae</taxon>
        <taxon>50 kb inversion clade</taxon>
        <taxon>NPAAA clade</taxon>
        <taxon>indigoferoid/millettioid clade</taxon>
        <taxon>Phaseoleae</taxon>
        <taxon>Mucuna</taxon>
    </lineage>
</organism>
<evidence type="ECO:0000313" key="1">
    <source>
        <dbReference type="EMBL" id="RDY01308.1"/>
    </source>
</evidence>
<reference evidence="1" key="1">
    <citation type="submission" date="2018-05" db="EMBL/GenBank/DDBJ databases">
        <title>Draft genome of Mucuna pruriens seed.</title>
        <authorList>
            <person name="Nnadi N.E."/>
            <person name="Vos R."/>
            <person name="Hasami M.H."/>
            <person name="Devisetty U.K."/>
            <person name="Aguiy J.C."/>
        </authorList>
    </citation>
    <scope>NUCLEOTIDE SEQUENCE [LARGE SCALE GENOMIC DNA]</scope>
    <source>
        <strain evidence="1">JCA_2017</strain>
    </source>
</reference>
<keyword evidence="2" id="KW-1185">Reference proteome</keyword>
<sequence>MKHDVLHVCERCLTCKMAKSRVSSKCLFTPLPIPTTPLIDIFMDFKITYFIPCHKNDDACHIADFFFKEVVRLHKHLKSIVFRGKEFKILGNWLPHIEFSYNRVVNKITSHSPFELVYRSNPLSLLDLIPLYASKADLEGLSKA</sequence>
<dbReference type="AlphaFoldDB" id="A0A371HEV5"/>
<dbReference type="PANTHER" id="PTHR35046">
    <property type="entry name" value="ZINC KNUCKLE (CCHC-TYPE) FAMILY PROTEIN"/>
    <property type="match status" value="1"/>
</dbReference>
<dbReference type="Gene3D" id="3.30.420.10">
    <property type="entry name" value="Ribonuclease H-like superfamily/Ribonuclease H"/>
    <property type="match status" value="1"/>
</dbReference>